<name>A0A392PK67_9FABA</name>
<dbReference type="InterPro" id="IPR005135">
    <property type="entry name" value="Endo/exonuclease/phosphatase"/>
</dbReference>
<dbReference type="Gene3D" id="3.60.10.10">
    <property type="entry name" value="Endonuclease/exonuclease/phosphatase"/>
    <property type="match status" value="1"/>
</dbReference>
<evidence type="ECO:0000313" key="3">
    <source>
        <dbReference type="Proteomes" id="UP000265520"/>
    </source>
</evidence>
<keyword evidence="2" id="KW-0695">RNA-directed DNA polymerase</keyword>
<keyword evidence="2" id="KW-0808">Transferase</keyword>
<protein>
    <submittedName>
        <fullName evidence="2">Reverse transcriptase</fullName>
    </submittedName>
</protein>
<evidence type="ECO:0000313" key="2">
    <source>
        <dbReference type="EMBL" id="MCI12468.1"/>
    </source>
</evidence>
<sequence>RLWGNDNVAWCSNPALGRSGGLLILWDSDRGKLLYSFQGQGFLGVCLQWGEKNLRCIVLNVYAPCNLEAKKQLWVELLVAKRIYLADLWCILGDFNSVREASERKGVALTQNRELTKIMKEDQRLFNLLIENLELEDLQLFGRKFTWIQPNGACASRLDRIMVSSNWKDTWGETISVQ</sequence>
<keyword evidence="2" id="KW-0548">Nucleotidyltransferase</keyword>
<evidence type="ECO:0000259" key="1">
    <source>
        <dbReference type="Pfam" id="PF03372"/>
    </source>
</evidence>
<comment type="caution">
    <text evidence="2">The sequence shown here is derived from an EMBL/GenBank/DDBJ whole genome shotgun (WGS) entry which is preliminary data.</text>
</comment>
<dbReference type="InterPro" id="IPR036691">
    <property type="entry name" value="Endo/exonu/phosph_ase_sf"/>
</dbReference>
<accession>A0A392PK67</accession>
<keyword evidence="3" id="KW-1185">Reference proteome</keyword>
<dbReference type="SUPFAM" id="SSF56219">
    <property type="entry name" value="DNase I-like"/>
    <property type="match status" value="1"/>
</dbReference>
<feature type="non-terminal residue" evidence="2">
    <location>
        <position position="1"/>
    </location>
</feature>
<dbReference type="Pfam" id="PF03372">
    <property type="entry name" value="Exo_endo_phos"/>
    <property type="match status" value="1"/>
</dbReference>
<organism evidence="2 3">
    <name type="scientific">Trifolium medium</name>
    <dbReference type="NCBI Taxonomy" id="97028"/>
    <lineage>
        <taxon>Eukaryota</taxon>
        <taxon>Viridiplantae</taxon>
        <taxon>Streptophyta</taxon>
        <taxon>Embryophyta</taxon>
        <taxon>Tracheophyta</taxon>
        <taxon>Spermatophyta</taxon>
        <taxon>Magnoliopsida</taxon>
        <taxon>eudicotyledons</taxon>
        <taxon>Gunneridae</taxon>
        <taxon>Pentapetalae</taxon>
        <taxon>rosids</taxon>
        <taxon>fabids</taxon>
        <taxon>Fabales</taxon>
        <taxon>Fabaceae</taxon>
        <taxon>Papilionoideae</taxon>
        <taxon>50 kb inversion clade</taxon>
        <taxon>NPAAA clade</taxon>
        <taxon>Hologalegina</taxon>
        <taxon>IRL clade</taxon>
        <taxon>Trifolieae</taxon>
        <taxon>Trifolium</taxon>
    </lineage>
</organism>
<dbReference type="AlphaFoldDB" id="A0A392PK67"/>
<dbReference type="GO" id="GO:0003964">
    <property type="term" value="F:RNA-directed DNA polymerase activity"/>
    <property type="evidence" value="ECO:0007669"/>
    <property type="project" value="UniProtKB-KW"/>
</dbReference>
<dbReference type="Proteomes" id="UP000265520">
    <property type="component" value="Unassembled WGS sequence"/>
</dbReference>
<feature type="domain" description="Endonuclease/exonuclease/phosphatase" evidence="1">
    <location>
        <begin position="19"/>
        <end position="172"/>
    </location>
</feature>
<reference evidence="2 3" key="1">
    <citation type="journal article" date="2018" name="Front. Plant Sci.">
        <title>Red Clover (Trifolium pratense) and Zigzag Clover (T. medium) - A Picture of Genomic Similarities and Differences.</title>
        <authorList>
            <person name="Dluhosova J."/>
            <person name="Istvanek J."/>
            <person name="Nedelnik J."/>
            <person name="Repkova J."/>
        </authorList>
    </citation>
    <scope>NUCLEOTIDE SEQUENCE [LARGE SCALE GENOMIC DNA]</scope>
    <source>
        <strain evidence="3">cv. 10/8</strain>
        <tissue evidence="2">Leaf</tissue>
    </source>
</reference>
<proteinExistence type="predicted"/>
<dbReference type="EMBL" id="LXQA010084293">
    <property type="protein sequence ID" value="MCI12468.1"/>
    <property type="molecule type" value="Genomic_DNA"/>
</dbReference>